<protein>
    <recommendedName>
        <fullName evidence="3">N-acetylglucosamine-induced protein 1</fullName>
    </recommendedName>
</protein>
<dbReference type="PANTHER" id="PTHR35020:SF4">
    <property type="entry name" value="N-ACETYLGLUCOSAMINE-INDUCED PROTEIN 1"/>
    <property type="match status" value="1"/>
</dbReference>
<evidence type="ECO:0008006" key="3">
    <source>
        <dbReference type="Google" id="ProtNLM"/>
    </source>
</evidence>
<comment type="caution">
    <text evidence="1">The sequence shown here is derived from an EMBL/GenBank/DDBJ whole genome shotgun (WGS) entry which is preliminary data.</text>
</comment>
<name>A0A9W9FP98_9EURO</name>
<dbReference type="RefSeq" id="XP_056477219.1">
    <property type="nucleotide sequence ID" value="XM_056616862.1"/>
</dbReference>
<proteinExistence type="predicted"/>
<dbReference type="AlphaFoldDB" id="A0A9W9FP98"/>
<dbReference type="InterPro" id="IPR022036">
    <property type="entry name" value="DUF3605"/>
</dbReference>
<dbReference type="Proteomes" id="UP001149074">
    <property type="component" value="Unassembled WGS sequence"/>
</dbReference>
<accession>A0A9W9FP98</accession>
<organism evidence="1 2">
    <name type="scientific">Penicillium argentinense</name>
    <dbReference type="NCBI Taxonomy" id="1131581"/>
    <lineage>
        <taxon>Eukaryota</taxon>
        <taxon>Fungi</taxon>
        <taxon>Dikarya</taxon>
        <taxon>Ascomycota</taxon>
        <taxon>Pezizomycotina</taxon>
        <taxon>Eurotiomycetes</taxon>
        <taxon>Eurotiomycetidae</taxon>
        <taxon>Eurotiales</taxon>
        <taxon>Aspergillaceae</taxon>
        <taxon>Penicillium</taxon>
    </lineage>
</organism>
<dbReference type="Pfam" id="PF12239">
    <property type="entry name" value="DUF3605"/>
    <property type="match status" value="1"/>
</dbReference>
<dbReference type="PANTHER" id="PTHR35020">
    <property type="entry name" value="N-ACETYLGLUCOSAMINE-INDUCED PROTEIN 1"/>
    <property type="match status" value="1"/>
</dbReference>
<dbReference type="GO" id="GO:0005737">
    <property type="term" value="C:cytoplasm"/>
    <property type="evidence" value="ECO:0007669"/>
    <property type="project" value="TreeGrafter"/>
</dbReference>
<dbReference type="GeneID" id="81355841"/>
<dbReference type="OrthoDB" id="10053431at2759"/>
<reference evidence="1" key="1">
    <citation type="submission" date="2022-11" db="EMBL/GenBank/DDBJ databases">
        <authorList>
            <person name="Petersen C."/>
        </authorList>
    </citation>
    <scope>NUCLEOTIDE SEQUENCE</scope>
    <source>
        <strain evidence="1">IBT 30761</strain>
    </source>
</reference>
<dbReference type="EMBL" id="JAPQKI010000004">
    <property type="protein sequence ID" value="KAJ5103839.1"/>
    <property type="molecule type" value="Genomic_DNA"/>
</dbReference>
<dbReference type="GO" id="GO:0006044">
    <property type="term" value="P:N-acetylglucosamine metabolic process"/>
    <property type="evidence" value="ECO:0007669"/>
    <property type="project" value="TreeGrafter"/>
</dbReference>
<gene>
    <name evidence="1" type="ORF">N7532_004368</name>
</gene>
<sequence>MLHAPEASTPAATITTLDAKLTDADRAAPAQFFHDHHLTSETLPYWLVNVPQSQWPAECPSFLRDQPEKNINCLSTPDQEYRRQDWKLCADQGASPAETNRIDRFQRVPSDLRKYLEYTAHIKAEYGSVMRFVVKERLGWGNGDSQDLKPLGRPFEFDDDIRILYNDWPYGIDTNIIHLVVWTKFELADDPATGELTAEAWAAIEAYVQQTFCSRVAPKDVVWFKNWKSLKSVHAVEHFHVMLHRPDMAFVRERSPTATFH</sequence>
<keyword evidence="2" id="KW-1185">Reference proteome</keyword>
<reference evidence="1" key="2">
    <citation type="journal article" date="2023" name="IMA Fungus">
        <title>Comparative genomic study of the Penicillium genus elucidates a diverse pangenome and 15 lateral gene transfer events.</title>
        <authorList>
            <person name="Petersen C."/>
            <person name="Sorensen T."/>
            <person name="Nielsen M.R."/>
            <person name="Sondergaard T.E."/>
            <person name="Sorensen J.L."/>
            <person name="Fitzpatrick D.A."/>
            <person name="Frisvad J.C."/>
            <person name="Nielsen K.L."/>
        </authorList>
    </citation>
    <scope>NUCLEOTIDE SEQUENCE</scope>
    <source>
        <strain evidence="1">IBT 30761</strain>
    </source>
</reference>
<evidence type="ECO:0000313" key="1">
    <source>
        <dbReference type="EMBL" id="KAJ5103839.1"/>
    </source>
</evidence>
<evidence type="ECO:0000313" key="2">
    <source>
        <dbReference type="Proteomes" id="UP001149074"/>
    </source>
</evidence>